<evidence type="ECO:0000313" key="4">
    <source>
        <dbReference type="Proteomes" id="UP000054387"/>
    </source>
</evidence>
<proteinExistence type="predicted"/>
<name>A0A0W1R3F9_9EURY</name>
<organism evidence="3 4">
    <name type="scientific">Haloprofundus marisrubri</name>
    <dbReference type="NCBI Taxonomy" id="1514971"/>
    <lineage>
        <taxon>Archaea</taxon>
        <taxon>Methanobacteriati</taxon>
        <taxon>Methanobacteriota</taxon>
        <taxon>Stenosarchaea group</taxon>
        <taxon>Halobacteria</taxon>
        <taxon>Halobacteriales</taxon>
        <taxon>Haloferacaceae</taxon>
        <taxon>Haloprofundus</taxon>
    </lineage>
</organism>
<dbReference type="AlphaFoldDB" id="A0A0W1R3F9"/>
<dbReference type="Pfam" id="PF24035">
    <property type="entry name" value="DUF7344"/>
    <property type="match status" value="1"/>
</dbReference>
<dbReference type="InterPro" id="IPR055768">
    <property type="entry name" value="DUF7344"/>
</dbReference>
<dbReference type="Proteomes" id="UP000054387">
    <property type="component" value="Unassembled WGS sequence"/>
</dbReference>
<keyword evidence="1" id="KW-1133">Transmembrane helix</keyword>
<evidence type="ECO:0000256" key="1">
    <source>
        <dbReference type="SAM" id="Phobius"/>
    </source>
</evidence>
<keyword evidence="4" id="KW-1185">Reference proteome</keyword>
<feature type="transmembrane region" description="Helical" evidence="1">
    <location>
        <begin position="132"/>
        <end position="150"/>
    </location>
</feature>
<sequence length="152" mass="16476">MFDLLKNDRRRMVMALLADEVESVTIGDVARTIAATEAEETPAPEKVYKSVYVSLQQTHLPKLAENGVIEYNRSTGTVAPGPNLDDVLVYVEPTGVSDIWQSEELILGLVGLVVTLAAVVGVPLVSALAAEVWAVFFFTAIICLNAYRLLAQ</sequence>
<evidence type="ECO:0000259" key="2">
    <source>
        <dbReference type="Pfam" id="PF24035"/>
    </source>
</evidence>
<protein>
    <recommendedName>
        <fullName evidence="2">DUF7344 domain-containing protein</fullName>
    </recommendedName>
</protein>
<feature type="transmembrane region" description="Helical" evidence="1">
    <location>
        <begin position="105"/>
        <end position="126"/>
    </location>
</feature>
<feature type="domain" description="DUF7344" evidence="2">
    <location>
        <begin position="2"/>
        <end position="78"/>
    </location>
</feature>
<reference evidence="3 4" key="1">
    <citation type="submission" date="2015-12" db="EMBL/GenBank/DDBJ databases">
        <title>Haloprofundus marisrubri gen. nov., sp. nov., an extremely halophilic archaeon isolated from the Discovery deep brine-seawater interface in the Red Sea.</title>
        <authorList>
            <person name="Zhang G."/>
            <person name="Stingl U."/>
            <person name="Rashid M."/>
        </authorList>
    </citation>
    <scope>NUCLEOTIDE SEQUENCE [LARGE SCALE GENOMIC DNA]</scope>
    <source>
        <strain evidence="3 4">SB9</strain>
    </source>
</reference>
<keyword evidence="1" id="KW-0812">Transmembrane</keyword>
<accession>A0A0W1R3F9</accession>
<evidence type="ECO:0000313" key="3">
    <source>
        <dbReference type="EMBL" id="KTG07843.1"/>
    </source>
</evidence>
<dbReference type="EMBL" id="LOPU01000038">
    <property type="protein sequence ID" value="KTG07843.1"/>
    <property type="molecule type" value="Genomic_DNA"/>
</dbReference>
<keyword evidence="1" id="KW-0472">Membrane</keyword>
<gene>
    <name evidence="3" type="ORF">AUR64_01900</name>
</gene>
<comment type="caution">
    <text evidence="3">The sequence shown here is derived from an EMBL/GenBank/DDBJ whole genome shotgun (WGS) entry which is preliminary data.</text>
</comment>